<organism evidence="1 2">
    <name type="scientific">Paludibaculum fermentans</name>
    <dbReference type="NCBI Taxonomy" id="1473598"/>
    <lineage>
        <taxon>Bacteria</taxon>
        <taxon>Pseudomonadati</taxon>
        <taxon>Acidobacteriota</taxon>
        <taxon>Terriglobia</taxon>
        <taxon>Bryobacterales</taxon>
        <taxon>Bryobacteraceae</taxon>
        <taxon>Paludibaculum</taxon>
    </lineage>
</organism>
<reference evidence="1 2" key="1">
    <citation type="submission" date="2020-10" db="EMBL/GenBank/DDBJ databases">
        <title>Complete genome sequence of Paludibaculum fermentans P105T, a facultatively anaerobic acidobacterium capable of dissimilatory Fe(III) reduction.</title>
        <authorList>
            <person name="Dedysh S.N."/>
            <person name="Beletsky A.V."/>
            <person name="Kulichevskaya I.S."/>
            <person name="Mardanov A.V."/>
            <person name="Ravin N.V."/>
        </authorList>
    </citation>
    <scope>NUCLEOTIDE SEQUENCE [LARGE SCALE GENOMIC DNA]</scope>
    <source>
        <strain evidence="1 2">P105</strain>
    </source>
</reference>
<name>A0A7S7SL79_PALFE</name>
<dbReference type="EMBL" id="CP063849">
    <property type="protein sequence ID" value="QOY88146.1"/>
    <property type="molecule type" value="Genomic_DNA"/>
</dbReference>
<dbReference type="Proteomes" id="UP000593892">
    <property type="component" value="Chromosome"/>
</dbReference>
<dbReference type="AlphaFoldDB" id="A0A7S7SL79"/>
<dbReference type="KEGG" id="pfer:IRI77_36330"/>
<proteinExistence type="predicted"/>
<accession>A0A7S7SL79</accession>
<evidence type="ECO:0000313" key="2">
    <source>
        <dbReference type="Proteomes" id="UP000593892"/>
    </source>
</evidence>
<keyword evidence="2" id="KW-1185">Reference proteome</keyword>
<sequence>MIRNYALAVLFVLTGMAKEYRDDSGFSVNLPDGWQVRKYDGGVVTILGASPSKFVLIMPVLGRTKDCVTSLKMNLSGGWQAFPQVSDLAIEPGNRSAVARFFFNQRQSRGAILCAETSARTGMIYGIAAPAAEFAREQPVMTAILKSFKYGGGGSAAVPANAPPAALPRMSKWREANEGAFVIPIPEGWHVQGGIQRISNTDVRGGIRIWSPDSASLIQFNDVRLDKVLVPGRQGMPPAQLGPGWRAGAHQSGLQMAEWYLRQVWGSELGLSGLEIVQRQDRNDLNAQADQVPQRMGVHGFQHLFGEISFRASRNGRPVEGRLLGMTRMLWSQSPDLLGGNFETEIKGYMGPAGSGALLARIGGYIEGNWEHNYQWIAANRQAAAQDVRNTLNQMHASAEIQQKAFWDRMAASDQRREAVNDILGGRVRLTDGQGNQYEAKAGSNYYFYDVQAGHIAGRPNDAVVGSDIYPSPVVDLRPLEVLR</sequence>
<protein>
    <submittedName>
        <fullName evidence="1">Uncharacterized protein</fullName>
    </submittedName>
</protein>
<evidence type="ECO:0000313" key="1">
    <source>
        <dbReference type="EMBL" id="QOY88146.1"/>
    </source>
</evidence>
<gene>
    <name evidence="1" type="ORF">IRI77_36330</name>
</gene>
<dbReference type="RefSeq" id="WP_194449809.1">
    <property type="nucleotide sequence ID" value="NZ_CP063849.1"/>
</dbReference>